<sequence>MPGSILIRPSAMAWRISSTLAVSISLSASCVRRLLISRTCAASGLTLSPEDGVAALAGAAWGRAAASPAGASAGRDEVEWLIFTGVPCWFPMALRPRRGNL</sequence>
<evidence type="ECO:0000313" key="1">
    <source>
        <dbReference type="EMBL" id="SPC05073.1"/>
    </source>
</evidence>
<protein>
    <submittedName>
        <fullName evidence="1">Uncharacterized protein</fullName>
    </submittedName>
</protein>
<accession>A0A375FNE2</accession>
<comment type="caution">
    <text evidence="1">The sequence shown here is derived from an EMBL/GenBank/DDBJ whole genome shotgun (WGS) entry which is preliminary data.</text>
</comment>
<proteinExistence type="predicted"/>
<organism evidence="1 2">
    <name type="scientific">Cupriavidus oxalaticus</name>
    <dbReference type="NCBI Taxonomy" id="96344"/>
    <lineage>
        <taxon>Bacteria</taxon>
        <taxon>Pseudomonadati</taxon>
        <taxon>Pseudomonadota</taxon>
        <taxon>Betaproteobacteria</taxon>
        <taxon>Burkholderiales</taxon>
        <taxon>Burkholderiaceae</taxon>
        <taxon>Cupriavidus</taxon>
    </lineage>
</organism>
<reference evidence="2" key="1">
    <citation type="submission" date="2018-01" db="EMBL/GenBank/DDBJ databases">
        <authorList>
            <person name="Gaut B.S."/>
            <person name="Morton B.R."/>
            <person name="Clegg M.T."/>
            <person name="Duvall M.R."/>
        </authorList>
    </citation>
    <scope>NUCLEOTIDE SEQUENCE [LARGE SCALE GENOMIC DNA]</scope>
</reference>
<dbReference type="EMBL" id="OGUS01000004">
    <property type="protein sequence ID" value="SPC05073.1"/>
    <property type="molecule type" value="Genomic_DNA"/>
</dbReference>
<name>A0A375FNE2_9BURK</name>
<dbReference type="Proteomes" id="UP000256862">
    <property type="component" value="Unassembled WGS sequence"/>
</dbReference>
<gene>
    <name evidence="1" type="ORF">CO2235_U1010027</name>
</gene>
<evidence type="ECO:0000313" key="2">
    <source>
        <dbReference type="Proteomes" id="UP000256862"/>
    </source>
</evidence>
<dbReference type="AlphaFoldDB" id="A0A375FNE2"/>